<sequence>MSDPLEIVCDESGADGENLIGGNTDVFAHAGVRMPLALAAEHLVHARELIRSPATQYKANHFLRSKHRDALVWLLSEEGPLYGRAHVHLTDKVYFALLRLTELLLPGEDGAGRADAARLLYRAGRSGDVEPTRWRDFLRATGDLMRVRTQEESPVDAFYARLAALRTPAARAAGGDPGHPDGLDALDGMNGMNGMNGMDTLLDAMVRARPHAEAFRARLPQAPATVPVLDPFLPALAATVTYWSAPDRPVTIAHDRQNTLTEDRLAWLRARTGTRLAALRFTDPDTDPRIQLADFLAGTARKLASDELAATADPELLSLLRPFVDEASVWGGDPFWLTPTGGAPV</sequence>
<dbReference type="RefSeq" id="WP_386416748.1">
    <property type="nucleotide sequence ID" value="NZ_JBHSZO010000030.1"/>
</dbReference>
<dbReference type="EMBL" id="JBHSZO010000030">
    <property type="protein sequence ID" value="MFC7220213.1"/>
    <property type="molecule type" value="Genomic_DNA"/>
</dbReference>
<name>A0ABW2GHN4_9ACTN</name>
<reference evidence="2" key="1">
    <citation type="journal article" date="2019" name="Int. J. Syst. Evol. Microbiol.">
        <title>The Global Catalogue of Microorganisms (GCM) 10K type strain sequencing project: providing services to taxonomists for standard genome sequencing and annotation.</title>
        <authorList>
            <consortium name="The Broad Institute Genomics Platform"/>
            <consortium name="The Broad Institute Genome Sequencing Center for Infectious Disease"/>
            <person name="Wu L."/>
            <person name="Ma J."/>
        </authorList>
    </citation>
    <scope>NUCLEOTIDE SEQUENCE [LARGE SCALE GENOMIC DNA]</scope>
    <source>
        <strain evidence="2">CGMCC 1.13681</strain>
    </source>
</reference>
<evidence type="ECO:0000313" key="2">
    <source>
        <dbReference type="Proteomes" id="UP001596413"/>
    </source>
</evidence>
<comment type="caution">
    <text evidence="1">The sequence shown here is derived from an EMBL/GenBank/DDBJ whole genome shotgun (WGS) entry which is preliminary data.</text>
</comment>
<proteinExistence type="predicted"/>
<evidence type="ECO:0008006" key="3">
    <source>
        <dbReference type="Google" id="ProtNLM"/>
    </source>
</evidence>
<accession>A0ABW2GHN4</accession>
<evidence type="ECO:0000313" key="1">
    <source>
        <dbReference type="EMBL" id="MFC7220213.1"/>
    </source>
</evidence>
<protein>
    <recommendedName>
        <fullName evidence="3">DUF3800 domain-containing protein</fullName>
    </recommendedName>
</protein>
<dbReference type="Proteomes" id="UP001596413">
    <property type="component" value="Unassembled WGS sequence"/>
</dbReference>
<keyword evidence="2" id="KW-1185">Reference proteome</keyword>
<organism evidence="1 2">
    <name type="scientific">Streptomyces polyrhachis</name>
    <dbReference type="NCBI Taxonomy" id="1282885"/>
    <lineage>
        <taxon>Bacteria</taxon>
        <taxon>Bacillati</taxon>
        <taxon>Actinomycetota</taxon>
        <taxon>Actinomycetes</taxon>
        <taxon>Kitasatosporales</taxon>
        <taxon>Streptomycetaceae</taxon>
        <taxon>Streptomyces</taxon>
    </lineage>
</organism>
<gene>
    <name evidence="1" type="ORF">ACFQLX_18895</name>
</gene>